<evidence type="ECO:0000313" key="1">
    <source>
        <dbReference type="EMBL" id="PXY22318.1"/>
    </source>
</evidence>
<evidence type="ECO:0000313" key="2">
    <source>
        <dbReference type="Proteomes" id="UP000249915"/>
    </source>
</evidence>
<comment type="caution">
    <text evidence="1">The sequence shown here is derived from an EMBL/GenBank/DDBJ whole genome shotgun (WGS) entry which is preliminary data.</text>
</comment>
<accession>A0A2V4APD5</accession>
<protein>
    <submittedName>
        <fullName evidence="1">Uncharacterized protein</fullName>
    </submittedName>
</protein>
<gene>
    <name evidence="1" type="ORF">BAY60_20820</name>
</gene>
<dbReference type="PANTHER" id="PTHR42305">
    <property type="entry name" value="MEMBRANE PROTEIN RV1733C-RELATED"/>
    <property type="match status" value="1"/>
</dbReference>
<dbReference type="RefSeq" id="WP_112282921.1">
    <property type="nucleotide sequence ID" value="NZ_MASW01000005.1"/>
</dbReference>
<reference evidence="1 2" key="1">
    <citation type="submission" date="2016-07" db="EMBL/GenBank/DDBJ databases">
        <title>Draft genome sequence of Prauserella muralis DSM 45305, isolated from a mould-covered wall in an indoor environment.</title>
        <authorList>
            <person name="Ruckert C."/>
            <person name="Albersmeier A."/>
            <person name="Jiang C.-L."/>
            <person name="Jiang Y."/>
            <person name="Kalinowski J."/>
            <person name="Schneider O."/>
            <person name="Winkler A."/>
            <person name="Zotchev S.B."/>
        </authorList>
    </citation>
    <scope>NUCLEOTIDE SEQUENCE [LARGE SCALE GENOMIC DNA]</scope>
    <source>
        <strain evidence="1 2">DSM 45305</strain>
    </source>
</reference>
<dbReference type="PANTHER" id="PTHR42305:SF1">
    <property type="entry name" value="MEMBRANE PROTEIN RV1733C-RELATED"/>
    <property type="match status" value="1"/>
</dbReference>
<dbReference type="Proteomes" id="UP000249915">
    <property type="component" value="Unassembled WGS sequence"/>
</dbReference>
<sequence>MGPSGGRAARFWRWLHPGRNPLSRPGDRLQARLFVVLLLLVLLAVPVAASVGSETYAGRMEVAERDADAKHRATAVLLADAPVSMGVGELETTPVRARWQTPDGTTRTGEVAAYRGSTTGSRIPVWLDDEGNLTTPPVTTAAAATDGVSVGISVWLAVAGVCAAVFAAVHGVLHRLRLAQWARDWARVEREWTRH</sequence>
<dbReference type="InterPro" id="IPR039708">
    <property type="entry name" value="MT1774/Rv1733c-like"/>
</dbReference>
<proteinExistence type="predicted"/>
<dbReference type="AlphaFoldDB" id="A0A2V4APD5"/>
<dbReference type="EMBL" id="MASW01000005">
    <property type="protein sequence ID" value="PXY22318.1"/>
    <property type="molecule type" value="Genomic_DNA"/>
</dbReference>
<dbReference type="OrthoDB" id="3637369at2"/>
<organism evidence="1 2">
    <name type="scientific">Prauserella muralis</name>
    <dbReference type="NCBI Taxonomy" id="588067"/>
    <lineage>
        <taxon>Bacteria</taxon>
        <taxon>Bacillati</taxon>
        <taxon>Actinomycetota</taxon>
        <taxon>Actinomycetes</taxon>
        <taxon>Pseudonocardiales</taxon>
        <taxon>Pseudonocardiaceae</taxon>
        <taxon>Prauserella</taxon>
    </lineage>
</organism>
<keyword evidence="2" id="KW-1185">Reference proteome</keyword>
<name>A0A2V4APD5_9PSEU</name>